<keyword evidence="3" id="KW-0813">Transport</keyword>
<feature type="compositionally biased region" description="Basic and acidic residues" evidence="8">
    <location>
        <begin position="374"/>
        <end position="383"/>
    </location>
</feature>
<organism evidence="10 11">
    <name type="scientific">Paeniglutamicibacter cryotolerans</name>
    <dbReference type="NCBI Taxonomy" id="670079"/>
    <lineage>
        <taxon>Bacteria</taxon>
        <taxon>Bacillati</taxon>
        <taxon>Actinomycetota</taxon>
        <taxon>Actinomycetes</taxon>
        <taxon>Micrococcales</taxon>
        <taxon>Micrococcaceae</taxon>
        <taxon>Paeniglutamicibacter</taxon>
    </lineage>
</organism>
<evidence type="ECO:0000256" key="2">
    <source>
        <dbReference type="ARBA" id="ARBA00009773"/>
    </source>
</evidence>
<evidence type="ECO:0000256" key="9">
    <source>
        <dbReference type="SAM" id="Phobius"/>
    </source>
</evidence>
<dbReference type="PANTHER" id="PTHR21716">
    <property type="entry name" value="TRANSMEMBRANE PROTEIN"/>
    <property type="match status" value="1"/>
</dbReference>
<proteinExistence type="inferred from homology"/>
<feature type="transmembrane region" description="Helical" evidence="9">
    <location>
        <begin position="62"/>
        <end position="84"/>
    </location>
</feature>
<dbReference type="Proteomes" id="UP000523000">
    <property type="component" value="Unassembled WGS sequence"/>
</dbReference>
<comment type="subcellular location">
    <subcellularLocation>
        <location evidence="1">Cell membrane</location>
        <topology evidence="1">Multi-pass membrane protein</topology>
    </subcellularLocation>
</comment>
<dbReference type="AlphaFoldDB" id="A0A839QJV9"/>
<keyword evidence="7 9" id="KW-0472">Membrane</keyword>
<evidence type="ECO:0000256" key="3">
    <source>
        <dbReference type="ARBA" id="ARBA00022448"/>
    </source>
</evidence>
<feature type="transmembrane region" description="Helical" evidence="9">
    <location>
        <begin position="299"/>
        <end position="320"/>
    </location>
</feature>
<keyword evidence="5 9" id="KW-0812">Transmembrane</keyword>
<protein>
    <submittedName>
        <fullName evidence="10">Putative PurR-regulated permease PerM</fullName>
    </submittedName>
</protein>
<evidence type="ECO:0000256" key="1">
    <source>
        <dbReference type="ARBA" id="ARBA00004651"/>
    </source>
</evidence>
<feature type="compositionally biased region" description="Polar residues" evidence="8">
    <location>
        <begin position="1"/>
        <end position="11"/>
    </location>
</feature>
<dbReference type="PANTHER" id="PTHR21716:SF53">
    <property type="entry name" value="PERMEASE PERM-RELATED"/>
    <property type="match status" value="1"/>
</dbReference>
<evidence type="ECO:0000256" key="7">
    <source>
        <dbReference type="ARBA" id="ARBA00023136"/>
    </source>
</evidence>
<comment type="caution">
    <text evidence="10">The sequence shown here is derived from an EMBL/GenBank/DDBJ whole genome shotgun (WGS) entry which is preliminary data.</text>
</comment>
<feature type="transmembrane region" description="Helical" evidence="9">
    <location>
        <begin position="182"/>
        <end position="204"/>
    </location>
</feature>
<feature type="transmembrane region" description="Helical" evidence="9">
    <location>
        <begin position="38"/>
        <end position="56"/>
    </location>
</feature>
<accession>A0A839QJV9</accession>
<evidence type="ECO:0000256" key="4">
    <source>
        <dbReference type="ARBA" id="ARBA00022475"/>
    </source>
</evidence>
<dbReference type="InterPro" id="IPR002549">
    <property type="entry name" value="AI-2E-like"/>
</dbReference>
<feature type="transmembrane region" description="Helical" evidence="9">
    <location>
        <begin position="263"/>
        <end position="292"/>
    </location>
</feature>
<feature type="transmembrane region" description="Helical" evidence="9">
    <location>
        <begin position="238"/>
        <end position="257"/>
    </location>
</feature>
<feature type="region of interest" description="Disordered" evidence="8">
    <location>
        <begin position="1"/>
        <end position="22"/>
    </location>
</feature>
<name>A0A839QJV9_9MICC</name>
<dbReference type="GO" id="GO:0055085">
    <property type="term" value="P:transmembrane transport"/>
    <property type="evidence" value="ECO:0007669"/>
    <property type="project" value="TreeGrafter"/>
</dbReference>
<keyword evidence="4" id="KW-1003">Cell membrane</keyword>
<feature type="region of interest" description="Disordered" evidence="8">
    <location>
        <begin position="374"/>
        <end position="409"/>
    </location>
</feature>
<sequence>MEPKSSGNRQAKASRLPASGVGTVHPRLPPGIDLAGQWSWRLLGVIGVLAIFGYLIATLEEIVVPFLIALLLTAFLRPLVNFLVRHRWPRWVAVLVSVLAAFGVIAGLVLLVETQVSSGLPEVEKRSLQAYQQFRNYLRTSPLQVSSTQFDAYLVQLGQDLKQHGSEIFSGALVVGKTAGRVLAGTLLTVFATIFMLIDGGHVWRWTVRLFPRDVRAAVDGAGQAGWLTLTNFVRVQILVAAGDAVGIGLFAFFLGLPMVIPIAILVFLASFIPVVGAIVTGALAVLVALVYVGPIQALVMLAGVLLVHLLEAHVIQPLVMGAAVKVHPLAVVFAVAAGSYIAGIPGALFAVPTVAVLNVMVGYIAGGKWRTEREAGDPDRSAEGGAALRADEGALGGGEEAGPAGATP</sequence>
<comment type="similarity">
    <text evidence="2">Belongs to the autoinducer-2 exporter (AI-2E) (TC 2.A.86) family.</text>
</comment>
<evidence type="ECO:0000313" key="10">
    <source>
        <dbReference type="EMBL" id="MBB2996489.1"/>
    </source>
</evidence>
<evidence type="ECO:0000256" key="6">
    <source>
        <dbReference type="ARBA" id="ARBA00022989"/>
    </source>
</evidence>
<dbReference type="RefSeq" id="WP_246380491.1">
    <property type="nucleotide sequence ID" value="NZ_BAABGK010000012.1"/>
</dbReference>
<evidence type="ECO:0000313" key="11">
    <source>
        <dbReference type="Proteomes" id="UP000523000"/>
    </source>
</evidence>
<evidence type="ECO:0000256" key="8">
    <source>
        <dbReference type="SAM" id="MobiDB-lite"/>
    </source>
</evidence>
<dbReference type="Pfam" id="PF01594">
    <property type="entry name" value="AI-2E_transport"/>
    <property type="match status" value="1"/>
</dbReference>
<keyword evidence="11" id="KW-1185">Reference proteome</keyword>
<gene>
    <name evidence="10" type="ORF">E9229_002680</name>
</gene>
<dbReference type="GO" id="GO:0005886">
    <property type="term" value="C:plasma membrane"/>
    <property type="evidence" value="ECO:0007669"/>
    <property type="project" value="UniProtKB-SubCell"/>
</dbReference>
<feature type="transmembrane region" description="Helical" evidence="9">
    <location>
        <begin position="332"/>
        <end position="365"/>
    </location>
</feature>
<keyword evidence="6 9" id="KW-1133">Transmembrane helix</keyword>
<reference evidence="10 11" key="1">
    <citation type="submission" date="2020-08" db="EMBL/GenBank/DDBJ databases">
        <title>Sequencing the genomes of 1000 actinobacteria strains.</title>
        <authorList>
            <person name="Klenk H.-P."/>
        </authorList>
    </citation>
    <scope>NUCLEOTIDE SEQUENCE [LARGE SCALE GENOMIC DNA]</scope>
    <source>
        <strain evidence="10 11">DSM 22826</strain>
    </source>
</reference>
<feature type="transmembrane region" description="Helical" evidence="9">
    <location>
        <begin position="91"/>
        <end position="112"/>
    </location>
</feature>
<dbReference type="EMBL" id="JACHVS010000001">
    <property type="protein sequence ID" value="MBB2996489.1"/>
    <property type="molecule type" value="Genomic_DNA"/>
</dbReference>
<evidence type="ECO:0000256" key="5">
    <source>
        <dbReference type="ARBA" id="ARBA00022692"/>
    </source>
</evidence>